<evidence type="ECO:0000256" key="2">
    <source>
        <dbReference type="ARBA" id="ARBA00001946"/>
    </source>
</evidence>
<dbReference type="Proteomes" id="UP000267096">
    <property type="component" value="Unassembled WGS sequence"/>
</dbReference>
<dbReference type="GO" id="GO:0006302">
    <property type="term" value="P:double-strand break repair"/>
    <property type="evidence" value="ECO:0007669"/>
    <property type="project" value="TreeGrafter"/>
</dbReference>
<organism evidence="13">
    <name type="scientific">Anisakis simplex</name>
    <name type="common">Herring worm</name>
    <dbReference type="NCBI Taxonomy" id="6269"/>
    <lineage>
        <taxon>Eukaryota</taxon>
        <taxon>Metazoa</taxon>
        <taxon>Ecdysozoa</taxon>
        <taxon>Nematoda</taxon>
        <taxon>Chromadorea</taxon>
        <taxon>Rhabditida</taxon>
        <taxon>Spirurina</taxon>
        <taxon>Ascaridomorpha</taxon>
        <taxon>Ascaridoidea</taxon>
        <taxon>Anisakidae</taxon>
        <taxon>Anisakis</taxon>
        <taxon>Anisakis simplex complex</taxon>
    </lineage>
</organism>
<evidence type="ECO:0000256" key="7">
    <source>
        <dbReference type="ARBA" id="ARBA00022801"/>
    </source>
</evidence>
<dbReference type="OrthoDB" id="9975959at2759"/>
<evidence type="ECO:0000256" key="3">
    <source>
        <dbReference type="ARBA" id="ARBA00004123"/>
    </source>
</evidence>
<evidence type="ECO:0000256" key="5">
    <source>
        <dbReference type="ARBA" id="ARBA00022723"/>
    </source>
</evidence>
<sequence>MKVHLLNTHLESMKEHSDIRKAQMQECFDLVKEWNDGRSLIVFGGDLNIRDNEAGYRNDIECYYEILNVGTLPDGFQDAWVAAGSQHKWRFTWDSSANDNVEAGGARCRFDRLYFHGGGVFSSVDFSLQGKDRIRRVLCFPSDHWAVLAKFHV</sequence>
<gene>
    <name evidence="11" type="ORF">ASIM_LOCUS4611</name>
</gene>
<proteinExistence type="predicted"/>
<evidence type="ECO:0000256" key="10">
    <source>
        <dbReference type="ARBA" id="ARBA00023242"/>
    </source>
</evidence>
<evidence type="ECO:0000256" key="9">
    <source>
        <dbReference type="ARBA" id="ARBA00023204"/>
    </source>
</evidence>
<keyword evidence="4" id="KW-0540">Nuclease</keyword>
<evidence type="ECO:0000256" key="8">
    <source>
        <dbReference type="ARBA" id="ARBA00022842"/>
    </source>
</evidence>
<dbReference type="GO" id="GO:0004518">
    <property type="term" value="F:nuclease activity"/>
    <property type="evidence" value="ECO:0007669"/>
    <property type="project" value="UniProtKB-KW"/>
</dbReference>
<dbReference type="InterPro" id="IPR051547">
    <property type="entry name" value="TDP2-like"/>
</dbReference>
<keyword evidence="12" id="KW-1185">Reference proteome</keyword>
<dbReference type="AlphaFoldDB" id="A0A0M3JB28"/>
<keyword evidence="7" id="KW-0378">Hydrolase</keyword>
<keyword evidence="10" id="KW-0539">Nucleus</keyword>
<dbReference type="GO" id="GO:0070260">
    <property type="term" value="F:5'-tyrosyl-DNA phosphodiesterase activity"/>
    <property type="evidence" value="ECO:0007669"/>
    <property type="project" value="TreeGrafter"/>
</dbReference>
<evidence type="ECO:0000313" key="11">
    <source>
        <dbReference type="EMBL" id="VDK24164.1"/>
    </source>
</evidence>
<reference evidence="13" key="1">
    <citation type="submission" date="2017-02" db="UniProtKB">
        <authorList>
            <consortium name="WormBaseParasite"/>
        </authorList>
    </citation>
    <scope>IDENTIFICATION</scope>
</reference>
<dbReference type="WBParaSite" id="ASIM_0000480201-mRNA-1">
    <property type="protein sequence ID" value="ASIM_0000480201-mRNA-1"/>
    <property type="gene ID" value="ASIM_0000480201"/>
</dbReference>
<keyword evidence="9" id="KW-0234">DNA repair</keyword>
<evidence type="ECO:0000256" key="1">
    <source>
        <dbReference type="ARBA" id="ARBA00001936"/>
    </source>
</evidence>
<evidence type="ECO:0000313" key="12">
    <source>
        <dbReference type="Proteomes" id="UP000267096"/>
    </source>
</evidence>
<dbReference type="PANTHER" id="PTHR15822">
    <property type="entry name" value="TRAF AND TNF RECEPTOR-ASSOCIATED PROTEIN"/>
    <property type="match status" value="1"/>
</dbReference>
<comment type="subcellular location">
    <subcellularLocation>
        <location evidence="3">Nucleus</location>
    </subcellularLocation>
</comment>
<accession>A0A0M3JB28</accession>
<evidence type="ECO:0000256" key="4">
    <source>
        <dbReference type="ARBA" id="ARBA00022722"/>
    </source>
</evidence>
<keyword evidence="8" id="KW-0460">Magnesium</keyword>
<dbReference type="GO" id="GO:0005737">
    <property type="term" value="C:cytoplasm"/>
    <property type="evidence" value="ECO:0007669"/>
    <property type="project" value="TreeGrafter"/>
</dbReference>
<dbReference type="SUPFAM" id="SSF56219">
    <property type="entry name" value="DNase I-like"/>
    <property type="match status" value="1"/>
</dbReference>
<evidence type="ECO:0000256" key="6">
    <source>
        <dbReference type="ARBA" id="ARBA00022763"/>
    </source>
</evidence>
<comment type="cofactor">
    <cofactor evidence="1">
        <name>Mn(2+)</name>
        <dbReference type="ChEBI" id="CHEBI:29035"/>
    </cofactor>
</comment>
<comment type="cofactor">
    <cofactor evidence="2">
        <name>Mg(2+)</name>
        <dbReference type="ChEBI" id="CHEBI:18420"/>
    </cofactor>
</comment>
<evidence type="ECO:0000313" key="13">
    <source>
        <dbReference type="WBParaSite" id="ASIM_0000480201-mRNA-1"/>
    </source>
</evidence>
<name>A0A0M3JB28_ANISI</name>
<dbReference type="PANTHER" id="PTHR15822:SF4">
    <property type="entry name" value="TYROSYL-DNA PHOSPHODIESTERASE 2"/>
    <property type="match status" value="1"/>
</dbReference>
<reference evidence="11 12" key="2">
    <citation type="submission" date="2018-11" db="EMBL/GenBank/DDBJ databases">
        <authorList>
            <consortium name="Pathogen Informatics"/>
        </authorList>
    </citation>
    <scope>NUCLEOTIDE SEQUENCE [LARGE SCALE GENOMIC DNA]</scope>
</reference>
<dbReference type="EMBL" id="UYRR01008199">
    <property type="protein sequence ID" value="VDK24164.1"/>
    <property type="molecule type" value="Genomic_DNA"/>
</dbReference>
<dbReference type="Gene3D" id="3.60.10.10">
    <property type="entry name" value="Endonuclease/exonuclease/phosphatase"/>
    <property type="match status" value="1"/>
</dbReference>
<dbReference type="GO" id="GO:0046872">
    <property type="term" value="F:metal ion binding"/>
    <property type="evidence" value="ECO:0007669"/>
    <property type="project" value="UniProtKB-KW"/>
</dbReference>
<protein>
    <submittedName>
        <fullName evidence="13">5'-tyrosyl-DNA phosphodiesterase (inferred by orthology to a C. elegans protein)</fullName>
    </submittedName>
</protein>
<dbReference type="InterPro" id="IPR036691">
    <property type="entry name" value="Endo/exonu/phosph_ase_sf"/>
</dbReference>
<keyword evidence="5" id="KW-0479">Metal-binding</keyword>
<dbReference type="GO" id="GO:0016605">
    <property type="term" value="C:PML body"/>
    <property type="evidence" value="ECO:0007669"/>
    <property type="project" value="TreeGrafter"/>
</dbReference>
<keyword evidence="6" id="KW-0227">DNA damage</keyword>
<dbReference type="GO" id="GO:0003697">
    <property type="term" value="F:single-stranded DNA binding"/>
    <property type="evidence" value="ECO:0007669"/>
    <property type="project" value="TreeGrafter"/>
</dbReference>